<gene>
    <name evidence="2" type="ORF">ACGFYS_21520</name>
</gene>
<sequence length="48" mass="4951">MRLPVLRADAARRPGDEEAAAEAAAVPLGPAERESVRDGLARLAEPAG</sequence>
<keyword evidence="3" id="KW-1185">Reference proteome</keyword>
<protein>
    <submittedName>
        <fullName evidence="2">Uncharacterized protein</fullName>
    </submittedName>
</protein>
<evidence type="ECO:0000313" key="3">
    <source>
        <dbReference type="Proteomes" id="UP001604282"/>
    </source>
</evidence>
<organism evidence="2 3">
    <name type="scientific">Streptomyces omiyaensis</name>
    <dbReference type="NCBI Taxonomy" id="68247"/>
    <lineage>
        <taxon>Bacteria</taxon>
        <taxon>Bacillati</taxon>
        <taxon>Actinomycetota</taxon>
        <taxon>Actinomycetes</taxon>
        <taxon>Kitasatosporales</taxon>
        <taxon>Streptomycetaceae</taxon>
        <taxon>Streptomyces</taxon>
    </lineage>
</organism>
<feature type="region of interest" description="Disordered" evidence="1">
    <location>
        <begin position="1"/>
        <end position="36"/>
    </location>
</feature>
<dbReference type="RefSeq" id="WP_194690241.1">
    <property type="nucleotide sequence ID" value="NZ_BMVV01000030.1"/>
</dbReference>
<name>A0ABW7BVH1_9ACTN</name>
<dbReference type="EMBL" id="JBICZW010000013">
    <property type="protein sequence ID" value="MFG3191509.1"/>
    <property type="molecule type" value="Genomic_DNA"/>
</dbReference>
<dbReference type="Proteomes" id="UP001604282">
    <property type="component" value="Unassembled WGS sequence"/>
</dbReference>
<comment type="caution">
    <text evidence="2">The sequence shown here is derived from an EMBL/GenBank/DDBJ whole genome shotgun (WGS) entry which is preliminary data.</text>
</comment>
<evidence type="ECO:0000313" key="2">
    <source>
        <dbReference type="EMBL" id="MFG3191509.1"/>
    </source>
</evidence>
<proteinExistence type="predicted"/>
<evidence type="ECO:0000256" key="1">
    <source>
        <dbReference type="SAM" id="MobiDB-lite"/>
    </source>
</evidence>
<accession>A0ABW7BVH1</accession>
<feature type="compositionally biased region" description="Low complexity" evidence="1">
    <location>
        <begin position="21"/>
        <end position="30"/>
    </location>
</feature>
<reference evidence="2 3" key="1">
    <citation type="submission" date="2024-10" db="EMBL/GenBank/DDBJ databases">
        <title>The Natural Products Discovery Center: Release of the First 8490 Sequenced Strains for Exploring Actinobacteria Biosynthetic Diversity.</title>
        <authorList>
            <person name="Kalkreuter E."/>
            <person name="Kautsar S.A."/>
            <person name="Yang D."/>
            <person name="Bader C.D."/>
            <person name="Teijaro C.N."/>
            <person name="Fluegel L."/>
            <person name="Davis C.M."/>
            <person name="Simpson J.R."/>
            <person name="Lauterbach L."/>
            <person name="Steele A.D."/>
            <person name="Gui C."/>
            <person name="Meng S."/>
            <person name="Li G."/>
            <person name="Viehrig K."/>
            <person name="Ye F."/>
            <person name="Su P."/>
            <person name="Kiefer A.F."/>
            <person name="Nichols A."/>
            <person name="Cepeda A.J."/>
            <person name="Yan W."/>
            <person name="Fan B."/>
            <person name="Jiang Y."/>
            <person name="Adhikari A."/>
            <person name="Zheng C.-J."/>
            <person name="Schuster L."/>
            <person name="Cowan T.M."/>
            <person name="Smanski M.J."/>
            <person name="Chevrette M.G."/>
            <person name="De Carvalho L.P.S."/>
            <person name="Shen B."/>
        </authorList>
    </citation>
    <scope>NUCLEOTIDE SEQUENCE [LARGE SCALE GENOMIC DNA]</scope>
    <source>
        <strain evidence="2 3">NPDC048229</strain>
    </source>
</reference>